<evidence type="ECO:0000256" key="1">
    <source>
        <dbReference type="SAM" id="SignalP"/>
    </source>
</evidence>
<protein>
    <submittedName>
        <fullName evidence="2">P-type DNA transfer protein VirB5</fullName>
    </submittedName>
</protein>
<gene>
    <name evidence="2" type="primary">virB5</name>
    <name evidence="2" type="ORF">C6P99_22480</name>
</gene>
<dbReference type="InterPro" id="IPR023220">
    <property type="entry name" value="T4SS_VirB5-domain"/>
</dbReference>
<keyword evidence="1" id="KW-0732">Signal</keyword>
<dbReference type="Proteomes" id="UP000237811">
    <property type="component" value="Unassembled WGS sequence"/>
</dbReference>
<dbReference type="RefSeq" id="WP_105777901.1">
    <property type="nucleotide sequence ID" value="NZ_PVFQ01000011.1"/>
</dbReference>
<feature type="signal peptide" evidence="1">
    <location>
        <begin position="1"/>
        <end position="20"/>
    </location>
</feature>
<name>A0AB37AP29_9BURK</name>
<reference evidence="2 3" key="1">
    <citation type="submission" date="2018-03" db="EMBL/GenBank/DDBJ databases">
        <authorList>
            <person name="Nguyen K."/>
            <person name="Fouts D."/>
            <person name="Sutton G."/>
        </authorList>
    </citation>
    <scope>NUCLEOTIDE SEQUENCE [LARGE SCALE GENOMIC DNA]</scope>
    <source>
        <strain evidence="2 3">AU14328</strain>
    </source>
</reference>
<dbReference type="EMBL" id="PVFR01000067">
    <property type="protein sequence ID" value="PRE43861.1"/>
    <property type="molecule type" value="Genomic_DNA"/>
</dbReference>
<dbReference type="NCBIfam" id="TIGR02791">
    <property type="entry name" value="VirB5"/>
    <property type="match status" value="1"/>
</dbReference>
<dbReference type="Pfam" id="PF07996">
    <property type="entry name" value="T4SS"/>
    <property type="match status" value="1"/>
</dbReference>
<dbReference type="CDD" id="cd14262">
    <property type="entry name" value="VirB5_like"/>
    <property type="match status" value="1"/>
</dbReference>
<evidence type="ECO:0000313" key="2">
    <source>
        <dbReference type="EMBL" id="PRE43861.1"/>
    </source>
</evidence>
<evidence type="ECO:0000313" key="3">
    <source>
        <dbReference type="Proteomes" id="UP000237811"/>
    </source>
</evidence>
<dbReference type="Gene3D" id="1.20.58.430">
    <property type="entry name" value="Type IV secretion system, VirB5-domain"/>
    <property type="match status" value="1"/>
</dbReference>
<dbReference type="AlphaFoldDB" id="A0AB37AP29"/>
<comment type="caution">
    <text evidence="2">The sequence shown here is derived from an EMBL/GenBank/DDBJ whole genome shotgun (WGS) entry which is preliminary data.</text>
</comment>
<dbReference type="InterPro" id="IPR014158">
    <property type="entry name" value="T4SS_VirB5"/>
</dbReference>
<sequence length="238" mass="25952">MKILSMSLGLAALLVSTAQAQIPVTVTSQAMDSPMTLAEFAANTARWAQQVEQMKAQIDQMRQQYSSITGSRGLGTIMNNPALRDYLPKDWQGVYDAVKNGGYDGLSGRGAQIYADNKLFDSCAFIKADDAKKACEARAVKPSQDKAAALDAYDAAKGRLAQIDQLMGKINDTQDLKAIAELQARIGAEQAMIQAEQTKLHLYQMVAQAEEKVQAQQQRELNAKAGARRGWIQPQVTN</sequence>
<organism evidence="2 3">
    <name type="scientific">Burkholderia multivorans</name>
    <dbReference type="NCBI Taxonomy" id="87883"/>
    <lineage>
        <taxon>Bacteria</taxon>
        <taxon>Pseudomonadati</taxon>
        <taxon>Pseudomonadota</taxon>
        <taxon>Betaproteobacteria</taxon>
        <taxon>Burkholderiales</taxon>
        <taxon>Burkholderiaceae</taxon>
        <taxon>Burkholderia</taxon>
        <taxon>Burkholderia cepacia complex</taxon>
    </lineage>
</organism>
<accession>A0AB37AP29</accession>
<dbReference type="SUPFAM" id="SSF101082">
    <property type="entry name" value="Typo IV secretion system protein TraC"/>
    <property type="match status" value="1"/>
</dbReference>
<proteinExistence type="predicted"/>
<feature type="chain" id="PRO_5044272061" evidence="1">
    <location>
        <begin position="21"/>
        <end position="238"/>
    </location>
</feature>